<keyword evidence="8 11" id="KW-0472">Membrane</keyword>
<dbReference type="InterPro" id="IPR011161">
    <property type="entry name" value="MHC_I-like_Ag-recog"/>
</dbReference>
<accession>A0A6J2MZS9</accession>
<evidence type="ECO:0000313" key="15">
    <source>
        <dbReference type="RefSeq" id="XP_028385109.2"/>
    </source>
</evidence>
<evidence type="ECO:0000256" key="3">
    <source>
        <dbReference type="ARBA" id="ARBA00022451"/>
    </source>
</evidence>
<name>A0A6J2MZS9_9CHIR</name>
<evidence type="ECO:0000256" key="12">
    <source>
        <dbReference type="SAM" id="SignalP"/>
    </source>
</evidence>
<dbReference type="GO" id="GO:0009897">
    <property type="term" value="C:external side of plasma membrane"/>
    <property type="evidence" value="ECO:0007669"/>
    <property type="project" value="TreeGrafter"/>
</dbReference>
<dbReference type="Pfam" id="PF07654">
    <property type="entry name" value="C1-set"/>
    <property type="match status" value="1"/>
</dbReference>
<dbReference type="InterPro" id="IPR036179">
    <property type="entry name" value="Ig-like_dom_sf"/>
</dbReference>
<dbReference type="SUPFAM" id="SSF48726">
    <property type="entry name" value="Immunoglobulin"/>
    <property type="match status" value="1"/>
</dbReference>
<evidence type="ECO:0000256" key="2">
    <source>
        <dbReference type="ARBA" id="ARBA00006909"/>
    </source>
</evidence>
<reference evidence="15" key="1">
    <citation type="submission" date="2025-08" db="UniProtKB">
        <authorList>
            <consortium name="RefSeq"/>
        </authorList>
    </citation>
    <scope>IDENTIFICATION</scope>
    <source>
        <tissue evidence="15">Muscle</tissue>
    </source>
</reference>
<dbReference type="SMART" id="SM00407">
    <property type="entry name" value="IGc1"/>
    <property type="match status" value="1"/>
</dbReference>
<evidence type="ECO:0000256" key="9">
    <source>
        <dbReference type="ARBA" id="ARBA00023180"/>
    </source>
</evidence>
<evidence type="ECO:0000256" key="11">
    <source>
        <dbReference type="SAM" id="Phobius"/>
    </source>
</evidence>
<dbReference type="AlphaFoldDB" id="A0A6J2MZS9"/>
<dbReference type="PRINTS" id="PR01638">
    <property type="entry name" value="MHCCLASSI"/>
</dbReference>
<dbReference type="GO" id="GO:0001916">
    <property type="term" value="P:positive regulation of T cell mediated cytotoxicity"/>
    <property type="evidence" value="ECO:0007669"/>
    <property type="project" value="TreeGrafter"/>
</dbReference>
<dbReference type="Gene3D" id="3.30.500.10">
    <property type="entry name" value="MHC class I-like antigen recognition-like"/>
    <property type="match status" value="1"/>
</dbReference>
<dbReference type="Pfam" id="PF00129">
    <property type="entry name" value="MHC_I"/>
    <property type="match status" value="1"/>
</dbReference>
<proteinExistence type="inferred from homology"/>
<dbReference type="GO" id="GO:0098553">
    <property type="term" value="C:lumenal side of endoplasmic reticulum membrane"/>
    <property type="evidence" value="ECO:0007669"/>
    <property type="project" value="UniProtKB-ARBA"/>
</dbReference>
<dbReference type="GO" id="GO:0042605">
    <property type="term" value="F:peptide antigen binding"/>
    <property type="evidence" value="ECO:0007669"/>
    <property type="project" value="TreeGrafter"/>
</dbReference>
<dbReference type="InterPro" id="IPR007110">
    <property type="entry name" value="Ig-like_dom"/>
</dbReference>
<dbReference type="InterPro" id="IPR037055">
    <property type="entry name" value="MHC_I-like_Ag-recog_sf"/>
</dbReference>
<dbReference type="CDD" id="cd07698">
    <property type="entry name" value="IgC1_MHC_I_alpha3"/>
    <property type="match status" value="1"/>
</dbReference>
<dbReference type="InterPro" id="IPR050208">
    <property type="entry name" value="MHC_class-I_related"/>
</dbReference>
<dbReference type="PROSITE" id="PS50835">
    <property type="entry name" value="IG_LIKE"/>
    <property type="match status" value="1"/>
</dbReference>
<dbReference type="RefSeq" id="XP_028385109.2">
    <property type="nucleotide sequence ID" value="XM_028529308.2"/>
</dbReference>
<dbReference type="GO" id="GO:0042612">
    <property type="term" value="C:MHC class I protein complex"/>
    <property type="evidence" value="ECO:0007669"/>
    <property type="project" value="UniProtKB-KW"/>
</dbReference>
<evidence type="ECO:0000313" key="14">
    <source>
        <dbReference type="Proteomes" id="UP000504628"/>
    </source>
</evidence>
<comment type="subcellular location">
    <subcellularLocation>
        <location evidence="1">Membrane</location>
        <topology evidence="1">Single-pass type I membrane protein</topology>
    </subcellularLocation>
</comment>
<dbReference type="GeneID" id="114510833"/>
<dbReference type="GO" id="GO:0002486">
    <property type="term" value="P:antigen processing and presentation of endogenous peptide antigen via MHC class I via ER pathway, TAP-independent"/>
    <property type="evidence" value="ECO:0007669"/>
    <property type="project" value="TreeGrafter"/>
</dbReference>
<evidence type="ECO:0000256" key="1">
    <source>
        <dbReference type="ARBA" id="ARBA00004479"/>
    </source>
</evidence>
<dbReference type="SUPFAM" id="SSF54452">
    <property type="entry name" value="MHC antigen-recognition domain"/>
    <property type="match status" value="1"/>
</dbReference>
<evidence type="ECO:0000256" key="8">
    <source>
        <dbReference type="ARBA" id="ARBA00023136"/>
    </source>
</evidence>
<dbReference type="OrthoDB" id="8936120at2759"/>
<keyword evidence="6" id="KW-0391">Immunity</keyword>
<sequence>MGAGALLLLLSGARALALTEAGAAPAGRTSDQRRASFQSPGTHSLRILTTTVYRPGRGKNRYLGAGYVDDTEMVRYDSDAKGPRLKLAAAGLVTLLMEWRRGEAEHRQFWDDYMLKIQHYEQMSSANLNKLRAHYNQSEDGSHTLQELSGCVVGSDGRFLRGYNHFAYDGADYVSLTEDLHSWTAAAGISCSKIVQVPDVERRRAYLQEKCVRWLRLILEKGRETLPPADPPKAHVTHHPISDDEVTLRCWALGFYPADITLTWQRDGEDLTEDMELVDTRPAGDGTFQKWAAVAVLPGEEQRYTCHVQHQGLPKPLTLRWEPPPQTSITIIFVGIAAALGLLGAAAAGTVLWRRKSSGKGRESYTKAACKSGCWGGDIWDPWESVGWSL</sequence>
<dbReference type="GO" id="GO:0005615">
    <property type="term" value="C:extracellular space"/>
    <property type="evidence" value="ECO:0007669"/>
    <property type="project" value="TreeGrafter"/>
</dbReference>
<dbReference type="InterPro" id="IPR011162">
    <property type="entry name" value="MHC_I/II-like_Ag-recog"/>
</dbReference>
<feature type="transmembrane region" description="Helical" evidence="11">
    <location>
        <begin position="329"/>
        <end position="353"/>
    </location>
</feature>
<evidence type="ECO:0000256" key="10">
    <source>
        <dbReference type="RuleBase" id="RU004439"/>
    </source>
</evidence>
<dbReference type="PANTHER" id="PTHR16675">
    <property type="entry name" value="MHC CLASS I-RELATED"/>
    <property type="match status" value="1"/>
</dbReference>
<gene>
    <name evidence="15" type="primary">LOC114510833</name>
</gene>
<dbReference type="PANTHER" id="PTHR16675:SF229">
    <property type="entry name" value="HLA CLASS I HISTOCOMPATIBILITY ANTIGEN, A ALPHA CHAIN"/>
    <property type="match status" value="1"/>
</dbReference>
<dbReference type="GO" id="GO:0030670">
    <property type="term" value="C:phagocytic vesicle membrane"/>
    <property type="evidence" value="ECO:0007669"/>
    <property type="project" value="UniProtKB-ARBA"/>
</dbReference>
<evidence type="ECO:0000256" key="6">
    <source>
        <dbReference type="ARBA" id="ARBA00022859"/>
    </source>
</evidence>
<protein>
    <submittedName>
        <fullName evidence="15">Patr class I histocompatibility antigen, A-2 alpha chain-like</fullName>
    </submittedName>
</protein>
<keyword evidence="14" id="KW-1185">Reference proteome</keyword>
<organism evidence="14 15">
    <name type="scientific">Phyllostomus discolor</name>
    <name type="common">pale spear-nosed bat</name>
    <dbReference type="NCBI Taxonomy" id="89673"/>
    <lineage>
        <taxon>Eukaryota</taxon>
        <taxon>Metazoa</taxon>
        <taxon>Chordata</taxon>
        <taxon>Craniata</taxon>
        <taxon>Vertebrata</taxon>
        <taxon>Euteleostomi</taxon>
        <taxon>Mammalia</taxon>
        <taxon>Eutheria</taxon>
        <taxon>Laurasiatheria</taxon>
        <taxon>Chiroptera</taxon>
        <taxon>Yangochiroptera</taxon>
        <taxon>Phyllostomidae</taxon>
        <taxon>Phyllostominae</taxon>
        <taxon>Phyllostomus</taxon>
    </lineage>
</organism>
<evidence type="ECO:0000256" key="5">
    <source>
        <dbReference type="ARBA" id="ARBA00022692"/>
    </source>
</evidence>
<keyword evidence="4" id="KW-0597">Phosphoprotein</keyword>
<dbReference type="InterPro" id="IPR003006">
    <property type="entry name" value="Ig/MHC_CS"/>
</dbReference>
<dbReference type="PROSITE" id="PS00290">
    <property type="entry name" value="IG_MHC"/>
    <property type="match status" value="1"/>
</dbReference>
<evidence type="ECO:0000259" key="13">
    <source>
        <dbReference type="PROSITE" id="PS50835"/>
    </source>
</evidence>
<keyword evidence="9" id="KW-0325">Glycoprotein</keyword>
<keyword evidence="7 11" id="KW-1133">Transmembrane helix</keyword>
<dbReference type="Proteomes" id="UP000504628">
    <property type="component" value="Chromosome 12"/>
</dbReference>
<dbReference type="KEGG" id="pdic:114510833"/>
<feature type="domain" description="Ig-like" evidence="13">
    <location>
        <begin position="232"/>
        <end position="318"/>
    </location>
</feature>
<feature type="signal peptide" evidence="12">
    <location>
        <begin position="1"/>
        <end position="15"/>
    </location>
</feature>
<dbReference type="InterPro" id="IPR003597">
    <property type="entry name" value="Ig_C1-set"/>
</dbReference>
<keyword evidence="3" id="KW-0490">MHC I</keyword>
<evidence type="ECO:0000256" key="4">
    <source>
        <dbReference type="ARBA" id="ARBA00022553"/>
    </source>
</evidence>
<keyword evidence="12" id="KW-0732">Signal</keyword>
<dbReference type="GO" id="GO:0006955">
    <property type="term" value="P:immune response"/>
    <property type="evidence" value="ECO:0007669"/>
    <property type="project" value="TreeGrafter"/>
</dbReference>
<dbReference type="InterPro" id="IPR013783">
    <property type="entry name" value="Ig-like_fold"/>
</dbReference>
<dbReference type="GO" id="GO:0005102">
    <property type="term" value="F:signaling receptor binding"/>
    <property type="evidence" value="ECO:0007669"/>
    <property type="project" value="TreeGrafter"/>
</dbReference>
<dbReference type="GO" id="GO:0002476">
    <property type="term" value="P:antigen processing and presentation of endogenous peptide antigen via MHC class Ib"/>
    <property type="evidence" value="ECO:0007669"/>
    <property type="project" value="TreeGrafter"/>
</dbReference>
<dbReference type="InParanoid" id="A0A6J2MZS9"/>
<dbReference type="Gene3D" id="2.60.40.10">
    <property type="entry name" value="Immunoglobulins"/>
    <property type="match status" value="1"/>
</dbReference>
<feature type="chain" id="PRO_5028815021" evidence="12">
    <location>
        <begin position="16"/>
        <end position="390"/>
    </location>
</feature>
<comment type="similarity">
    <text evidence="2 10">Belongs to the MHC class I family.</text>
</comment>
<keyword evidence="5 11" id="KW-0812">Transmembrane</keyword>
<dbReference type="FunFam" id="3.30.500.10:FF:000001">
    <property type="entry name" value="H-2 class I histocompatibility antigen, alpha chain"/>
    <property type="match status" value="1"/>
</dbReference>
<dbReference type="FunFam" id="2.60.40.10:FF:000014">
    <property type="entry name" value="H-2 class I histocompatibility antigen, alpha chain"/>
    <property type="match status" value="1"/>
</dbReference>
<dbReference type="InterPro" id="IPR001039">
    <property type="entry name" value="MHC_I_a_a1/a2"/>
</dbReference>
<evidence type="ECO:0000256" key="7">
    <source>
        <dbReference type="ARBA" id="ARBA00022989"/>
    </source>
</evidence>